<evidence type="ECO:0000313" key="3">
    <source>
        <dbReference type="Proteomes" id="UP000034680"/>
    </source>
</evidence>
<name>A0A0G2HE36_9PEZI</name>
<dbReference type="GO" id="GO:0005739">
    <property type="term" value="C:mitochondrion"/>
    <property type="evidence" value="ECO:0007669"/>
    <property type="project" value="TreeGrafter"/>
</dbReference>
<feature type="region of interest" description="Disordered" evidence="1">
    <location>
        <begin position="63"/>
        <end position="84"/>
    </location>
</feature>
<dbReference type="Proteomes" id="UP000034680">
    <property type="component" value="Unassembled WGS sequence"/>
</dbReference>
<dbReference type="PANTHER" id="PTHR28152:SF1">
    <property type="entry name" value="HYDROXYACYL-THIOESTER DEHYDRATASE TYPE 2, MITOCHONDRIAL"/>
    <property type="match status" value="1"/>
</dbReference>
<dbReference type="SUPFAM" id="SSF54637">
    <property type="entry name" value="Thioesterase/thiol ester dehydrase-isomerase"/>
    <property type="match status" value="1"/>
</dbReference>
<sequence>MRPTHLLRQLWRHTPPRRTITTTPGTFANLRYELLARPPKCYYDYLTPTNSHLLSVALADQLPAPQDDSVPGGGGRPYPPPSSSDLDHWTLPKVHRGGGALPARPLPQGHHLVYFPPTHPSSALLADGTDTDHWPGPPFSRRLWAGGSVSFADGWEADLLLDKRRAACVERVEDVRLAWAGAGAGAGAGVAQVDGDGTHAVGDKIFVDVVRRYGAVGGDEDAVDGAEVVRRVEGSPAIVERRTLVFLTGRAEEGGSRGRPRSTRPKREFLSVPGVSSFFMNELTVRTTEKVYQDPEHVTPFTATPAVLFRFSALSFNAHAIHLDPAHCRAAEGYERPLVHGPLLLVLMLSALRTAALAEGKLPPAARGLDYMNLQPVFVGERMRMCVRPTGTKWHVWVEGEDGRLCVKGSAKMA</sequence>
<protein>
    <submittedName>
        <fullName evidence="2">Uncharacterized protein</fullName>
    </submittedName>
</protein>
<dbReference type="EMBL" id="LCUC01000247">
    <property type="protein sequence ID" value="KKY33363.1"/>
    <property type="molecule type" value="Genomic_DNA"/>
</dbReference>
<proteinExistence type="predicted"/>
<dbReference type="PANTHER" id="PTHR28152">
    <property type="entry name" value="HYDROXYACYL-THIOESTER DEHYDRATASE TYPE 2, MITOCHONDRIAL"/>
    <property type="match status" value="1"/>
</dbReference>
<evidence type="ECO:0000256" key="1">
    <source>
        <dbReference type="SAM" id="MobiDB-lite"/>
    </source>
</evidence>
<dbReference type="InterPro" id="IPR052741">
    <property type="entry name" value="Mitochondrial_HTD2"/>
</dbReference>
<keyword evidence="3" id="KW-1185">Reference proteome</keyword>
<dbReference type="STRING" id="1214573.A0A0G2HE36"/>
<reference evidence="2 3" key="2">
    <citation type="submission" date="2015-05" db="EMBL/GenBank/DDBJ databases">
        <authorList>
            <person name="Morales-Cruz A."/>
            <person name="Amrine K.C."/>
            <person name="Cantu D."/>
        </authorList>
    </citation>
    <scope>NUCLEOTIDE SEQUENCE [LARGE SCALE GENOMIC DNA]</scope>
    <source>
        <strain evidence="2">DA912</strain>
    </source>
</reference>
<dbReference type="AlphaFoldDB" id="A0A0G2HE36"/>
<evidence type="ECO:0000313" key="2">
    <source>
        <dbReference type="EMBL" id="KKY33363.1"/>
    </source>
</evidence>
<dbReference type="OrthoDB" id="3257538at2759"/>
<organism evidence="2 3">
    <name type="scientific">Diaporthe ampelina</name>
    <dbReference type="NCBI Taxonomy" id="1214573"/>
    <lineage>
        <taxon>Eukaryota</taxon>
        <taxon>Fungi</taxon>
        <taxon>Dikarya</taxon>
        <taxon>Ascomycota</taxon>
        <taxon>Pezizomycotina</taxon>
        <taxon>Sordariomycetes</taxon>
        <taxon>Sordariomycetidae</taxon>
        <taxon>Diaporthales</taxon>
        <taxon>Diaporthaceae</taxon>
        <taxon>Diaporthe</taxon>
    </lineage>
</organism>
<dbReference type="Gene3D" id="3.10.129.10">
    <property type="entry name" value="Hotdog Thioesterase"/>
    <property type="match status" value="1"/>
</dbReference>
<dbReference type="InterPro" id="IPR029069">
    <property type="entry name" value="HotDog_dom_sf"/>
</dbReference>
<comment type="caution">
    <text evidence="2">The sequence shown here is derived from an EMBL/GenBank/DDBJ whole genome shotgun (WGS) entry which is preliminary data.</text>
</comment>
<reference evidence="2 3" key="1">
    <citation type="submission" date="2015-05" db="EMBL/GenBank/DDBJ databases">
        <title>Distinctive expansion of gene families associated with plant cell wall degradation and secondary metabolism in the genomes of grapevine trunk pathogens.</title>
        <authorList>
            <person name="Lawrence D.P."/>
            <person name="Travadon R."/>
            <person name="Rolshausen P.E."/>
            <person name="Baumgartner K."/>
        </authorList>
    </citation>
    <scope>NUCLEOTIDE SEQUENCE [LARGE SCALE GENOMIC DNA]</scope>
    <source>
        <strain evidence="2">DA912</strain>
    </source>
</reference>
<dbReference type="GO" id="GO:0019171">
    <property type="term" value="F:(3R)-hydroxyacyl-[acyl-carrier-protein] dehydratase activity"/>
    <property type="evidence" value="ECO:0007669"/>
    <property type="project" value="TreeGrafter"/>
</dbReference>
<accession>A0A0G2HE36</accession>
<gene>
    <name evidence="2" type="ORF">UCDDA912_g06739</name>
</gene>